<name>D7BJB7_ALLS1</name>
<dbReference type="eggNOG" id="COG0640">
    <property type="taxonomic scope" value="Bacteria"/>
</dbReference>
<dbReference type="EMBL" id="CP002043">
    <property type="protein sequence ID" value="ADH65273.1"/>
    <property type="molecule type" value="Genomic_DNA"/>
</dbReference>
<keyword evidence="1" id="KW-0805">Transcription regulation</keyword>
<dbReference type="InterPro" id="IPR036390">
    <property type="entry name" value="WH_DNA-bd_sf"/>
</dbReference>
<dbReference type="Proteomes" id="UP000001916">
    <property type="component" value="Plasmid pMESIL01"/>
</dbReference>
<proteinExistence type="predicted"/>
<organism evidence="6 7">
    <name type="scientific">Allomeiothermus silvanus (strain ATCC 700542 / DSM 9946 / NBRC 106475 / NCIMB 13440 / VI-R2)</name>
    <name type="common">Thermus silvanus</name>
    <dbReference type="NCBI Taxonomy" id="526227"/>
    <lineage>
        <taxon>Bacteria</taxon>
        <taxon>Thermotogati</taxon>
        <taxon>Deinococcota</taxon>
        <taxon>Deinococci</taxon>
        <taxon>Thermales</taxon>
        <taxon>Thermaceae</taxon>
        <taxon>Allomeiothermus</taxon>
    </lineage>
</organism>
<dbReference type="Gene3D" id="1.10.10.10">
    <property type="entry name" value="Winged helix-like DNA-binding domain superfamily/Winged helix DNA-binding domain"/>
    <property type="match status" value="1"/>
</dbReference>
<dbReference type="SUPFAM" id="SSF52821">
    <property type="entry name" value="Rhodanese/Cell cycle control phosphatase"/>
    <property type="match status" value="1"/>
</dbReference>
<evidence type="ECO:0000256" key="3">
    <source>
        <dbReference type="ARBA" id="ARBA00023163"/>
    </source>
</evidence>
<dbReference type="InterPro" id="IPR011991">
    <property type="entry name" value="ArsR-like_HTH"/>
</dbReference>
<dbReference type="AlphaFoldDB" id="D7BJB7"/>
<geneLocation type="plasmid" evidence="6 7">
    <name>pMESIL01</name>
</geneLocation>
<dbReference type="CDD" id="cd00090">
    <property type="entry name" value="HTH_ARSR"/>
    <property type="match status" value="1"/>
</dbReference>
<feature type="domain" description="Rhodanese" evidence="4">
    <location>
        <begin position="130"/>
        <end position="219"/>
    </location>
</feature>
<dbReference type="PROSITE" id="PS50987">
    <property type="entry name" value="HTH_ARSR_2"/>
    <property type="match status" value="1"/>
</dbReference>
<dbReference type="HOGENOM" id="CLU_108527_0_0_0"/>
<dbReference type="Pfam" id="PF00581">
    <property type="entry name" value="Rhodanese"/>
    <property type="match status" value="1"/>
</dbReference>
<evidence type="ECO:0000259" key="4">
    <source>
        <dbReference type="PROSITE" id="PS50206"/>
    </source>
</evidence>
<evidence type="ECO:0000256" key="2">
    <source>
        <dbReference type="ARBA" id="ARBA00023125"/>
    </source>
</evidence>
<keyword evidence="3" id="KW-0804">Transcription</keyword>
<accession>D7BJB7</accession>
<dbReference type="InterPro" id="IPR051011">
    <property type="entry name" value="Metal_resp_trans_reg"/>
</dbReference>
<dbReference type="InterPro" id="IPR001845">
    <property type="entry name" value="HTH_ArsR_DNA-bd_dom"/>
</dbReference>
<dbReference type="PANTHER" id="PTHR43132">
    <property type="entry name" value="ARSENICAL RESISTANCE OPERON REPRESSOR ARSR-RELATED"/>
    <property type="match status" value="1"/>
</dbReference>
<protein>
    <submittedName>
        <fullName evidence="6">Transcriptional activator domain-containing protein</fullName>
    </submittedName>
</protein>
<dbReference type="InterPro" id="IPR036873">
    <property type="entry name" value="Rhodanese-like_dom_sf"/>
</dbReference>
<dbReference type="PRINTS" id="PR00778">
    <property type="entry name" value="HTHARSR"/>
</dbReference>
<dbReference type="GO" id="GO:0003700">
    <property type="term" value="F:DNA-binding transcription factor activity"/>
    <property type="evidence" value="ECO:0007669"/>
    <property type="project" value="InterPro"/>
</dbReference>
<evidence type="ECO:0000313" key="7">
    <source>
        <dbReference type="Proteomes" id="UP000001916"/>
    </source>
</evidence>
<gene>
    <name evidence="6" type="ORF">Mesil_3468</name>
</gene>
<dbReference type="NCBIfam" id="NF033788">
    <property type="entry name" value="HTH_metalloreg"/>
    <property type="match status" value="1"/>
</dbReference>
<dbReference type="InterPro" id="IPR036388">
    <property type="entry name" value="WH-like_DNA-bd_sf"/>
</dbReference>
<dbReference type="CDD" id="cd00158">
    <property type="entry name" value="RHOD"/>
    <property type="match status" value="1"/>
</dbReference>
<feature type="domain" description="HTH arsR-type" evidence="5">
    <location>
        <begin position="9"/>
        <end position="106"/>
    </location>
</feature>
<dbReference type="Pfam" id="PF01022">
    <property type="entry name" value="HTH_5"/>
    <property type="match status" value="1"/>
</dbReference>
<dbReference type="OrthoDB" id="9800872at2"/>
<evidence type="ECO:0000259" key="5">
    <source>
        <dbReference type="PROSITE" id="PS50987"/>
    </source>
</evidence>
<keyword evidence="2" id="KW-0238">DNA-binding</keyword>
<dbReference type="GO" id="GO:0003677">
    <property type="term" value="F:DNA binding"/>
    <property type="evidence" value="ECO:0007669"/>
    <property type="project" value="UniProtKB-KW"/>
</dbReference>
<dbReference type="PROSITE" id="PS50206">
    <property type="entry name" value="RHODANESE_3"/>
    <property type="match status" value="1"/>
</dbReference>
<evidence type="ECO:0000256" key="1">
    <source>
        <dbReference type="ARBA" id="ARBA00023015"/>
    </source>
</evidence>
<evidence type="ECO:0000313" key="6">
    <source>
        <dbReference type="EMBL" id="ADH65273.1"/>
    </source>
</evidence>
<dbReference type="PANTHER" id="PTHR43132:SF8">
    <property type="entry name" value="HTH-TYPE TRANSCRIPTIONAL REGULATOR KMTR"/>
    <property type="match status" value="1"/>
</dbReference>
<dbReference type="eggNOG" id="COG0607">
    <property type="taxonomic scope" value="Bacteria"/>
</dbReference>
<dbReference type="KEGG" id="msv:Mesil_3468"/>
<keyword evidence="6" id="KW-0614">Plasmid</keyword>
<dbReference type="InterPro" id="IPR001763">
    <property type="entry name" value="Rhodanese-like_dom"/>
</dbReference>
<dbReference type="Gene3D" id="3.40.250.10">
    <property type="entry name" value="Rhodanese-like domain"/>
    <property type="match status" value="1"/>
</dbReference>
<dbReference type="SMART" id="SM00450">
    <property type="entry name" value="RHOD"/>
    <property type="match status" value="1"/>
</dbReference>
<reference evidence="6 7" key="1">
    <citation type="journal article" date="2010" name="Stand. Genomic Sci.">
        <title>Complete genome sequence of Meiothermus silvanus type strain (VI-R2).</title>
        <authorList>
            <person name="Sikorski J."/>
            <person name="Tindall B.J."/>
            <person name="Lowry S."/>
            <person name="Lucas S."/>
            <person name="Nolan M."/>
            <person name="Copeland A."/>
            <person name="Glavina Del Rio T."/>
            <person name="Tice H."/>
            <person name="Cheng J.F."/>
            <person name="Han C."/>
            <person name="Pitluck S."/>
            <person name="Liolios K."/>
            <person name="Ivanova N."/>
            <person name="Mavromatis K."/>
            <person name="Mikhailova N."/>
            <person name="Pati A."/>
            <person name="Goodwin L."/>
            <person name="Chen A."/>
            <person name="Palaniappan K."/>
            <person name="Land M."/>
            <person name="Hauser L."/>
            <person name="Chang Y.J."/>
            <person name="Jeffries C.D."/>
            <person name="Rohde M."/>
            <person name="Goker M."/>
            <person name="Woyke T."/>
            <person name="Bristow J."/>
            <person name="Eisen J.A."/>
            <person name="Markowitz V."/>
            <person name="Hugenholtz P."/>
            <person name="Kyrpides N.C."/>
            <person name="Klenk H.P."/>
            <person name="Lapidus A."/>
        </authorList>
    </citation>
    <scope>NUCLEOTIDE SEQUENCE [LARGE SCALE GENOMIC DNA]</scope>
    <source>
        <strain evidence="7">ATCC 700542 / DSM 9946 / VI-R2</strain>
        <plasmid evidence="7">Plasmid pMESIL01</plasmid>
    </source>
</reference>
<keyword evidence="7" id="KW-1185">Reference proteome</keyword>
<dbReference type="SMART" id="SM00418">
    <property type="entry name" value="HTH_ARSR"/>
    <property type="match status" value="1"/>
</dbReference>
<dbReference type="SUPFAM" id="SSF46785">
    <property type="entry name" value="Winged helix' DNA-binding domain"/>
    <property type="match status" value="1"/>
</dbReference>
<sequence>MDLAQKRRYKDQLFAQFARIGKALANNHRLELIELLAQGERSVESLAREADLSVANASQHLQVLYSAGLVEQRRQGVFVYYRLSESTFPLWRALRDLARRHLAEVERLVARTLEREGDVVSLEALSSKLERGDAVLLDVRPRQEFAAGHIPGAIPAPIEELEALLPSLPRGVEVIAYCRGPYCTFADEAVELLRARGFQARRLELGLPDWREAGYPVVAEGNA</sequence>
<dbReference type="RefSeq" id="WP_013159753.1">
    <property type="nucleotide sequence ID" value="NC_014213.1"/>
</dbReference>